<dbReference type="InterPro" id="IPR025110">
    <property type="entry name" value="AMP-bd_C"/>
</dbReference>
<keyword evidence="3" id="KW-0436">Ligase</keyword>
<sequence>MTTIPGVLAARAAERPDKVAIRHGARTLTFADWAVRSGAVARALVERGLAPGQRVVLPFAGGEWIDYAVAYCGVLAARGVAVPVSDRIGRAEIRHVLEHSGAAAVVHGRELAPPEGVHWALPFEGLDAGPTAPLAPGPTGDLAQLLYTSGTTGRPKAVAASHANLTLGFATDPRRRPLGHSEHFLHAFPIGTNAGQAMLLNALNAHPTALVLGRFTPGRFARLIAEYEVGSVFVVPAMAIELLSARAHERHDLSCVLLLGSTAAALPPAVARELSEALPNATIVNYYTSTEAAPAQTTMVFDPTRPASLGRAAAGDLRIADPDGTPLPAGQVGEVWLRSPVPRAYFGDPAASGDVFRSGWVRMGDLGYLDPDGYLHLVDRDSDVVKSGAFKVSTLQVEAALHEHPDVVEAAVFGVDHPVLGMVLAAAVVPRKGSGPNAHGPAELTLRAVRGFLADHLAEHELPTRLLVLDALPRNAGGKVLKRELRTLLPEREPRR</sequence>
<feature type="domain" description="AMP-binding enzyme C-terminal" evidence="2">
    <location>
        <begin position="396"/>
        <end position="479"/>
    </location>
</feature>
<dbReference type="InterPro" id="IPR050237">
    <property type="entry name" value="ATP-dep_AMP-bd_enzyme"/>
</dbReference>
<dbReference type="Proteomes" id="UP000622552">
    <property type="component" value="Unassembled WGS sequence"/>
</dbReference>
<accession>A0A8J7GHT1</accession>
<dbReference type="PANTHER" id="PTHR43767">
    <property type="entry name" value="LONG-CHAIN-FATTY-ACID--COA LIGASE"/>
    <property type="match status" value="1"/>
</dbReference>
<feature type="domain" description="AMP-dependent synthetase/ligase" evidence="1">
    <location>
        <begin position="9"/>
        <end position="340"/>
    </location>
</feature>
<dbReference type="PANTHER" id="PTHR43767:SF1">
    <property type="entry name" value="NONRIBOSOMAL PEPTIDE SYNTHASE PES1 (EUROFUNG)-RELATED"/>
    <property type="match status" value="1"/>
</dbReference>
<dbReference type="EMBL" id="JADOUF010000001">
    <property type="protein sequence ID" value="MBG6136867.1"/>
    <property type="molecule type" value="Genomic_DNA"/>
</dbReference>
<evidence type="ECO:0000313" key="3">
    <source>
        <dbReference type="EMBL" id="MBG6136867.1"/>
    </source>
</evidence>
<dbReference type="InterPro" id="IPR000873">
    <property type="entry name" value="AMP-dep_synth/lig_dom"/>
</dbReference>
<dbReference type="GO" id="GO:0016878">
    <property type="term" value="F:acid-thiol ligase activity"/>
    <property type="evidence" value="ECO:0007669"/>
    <property type="project" value="UniProtKB-ARBA"/>
</dbReference>
<dbReference type="InterPro" id="IPR045851">
    <property type="entry name" value="AMP-bd_C_sf"/>
</dbReference>
<gene>
    <name evidence="3" type="ORF">IW245_003061</name>
</gene>
<organism evidence="3 4">
    <name type="scientific">Longispora fulva</name>
    <dbReference type="NCBI Taxonomy" id="619741"/>
    <lineage>
        <taxon>Bacteria</taxon>
        <taxon>Bacillati</taxon>
        <taxon>Actinomycetota</taxon>
        <taxon>Actinomycetes</taxon>
        <taxon>Micromonosporales</taxon>
        <taxon>Micromonosporaceae</taxon>
        <taxon>Longispora</taxon>
    </lineage>
</organism>
<dbReference type="InterPro" id="IPR020845">
    <property type="entry name" value="AMP-binding_CS"/>
</dbReference>
<keyword evidence="4" id="KW-1185">Reference proteome</keyword>
<dbReference type="RefSeq" id="WP_231398807.1">
    <property type="nucleotide sequence ID" value="NZ_BONS01000016.1"/>
</dbReference>
<dbReference type="AlphaFoldDB" id="A0A8J7GHT1"/>
<reference evidence="3" key="1">
    <citation type="submission" date="2020-11" db="EMBL/GenBank/DDBJ databases">
        <title>Sequencing the genomes of 1000 actinobacteria strains.</title>
        <authorList>
            <person name="Klenk H.-P."/>
        </authorList>
    </citation>
    <scope>NUCLEOTIDE SEQUENCE</scope>
    <source>
        <strain evidence="3">DSM 45356</strain>
    </source>
</reference>
<dbReference type="Gene3D" id="3.30.300.30">
    <property type="match status" value="1"/>
</dbReference>
<proteinExistence type="predicted"/>
<evidence type="ECO:0000313" key="4">
    <source>
        <dbReference type="Proteomes" id="UP000622552"/>
    </source>
</evidence>
<dbReference type="PROSITE" id="PS00455">
    <property type="entry name" value="AMP_BINDING"/>
    <property type="match status" value="1"/>
</dbReference>
<comment type="caution">
    <text evidence="3">The sequence shown here is derived from an EMBL/GenBank/DDBJ whole genome shotgun (WGS) entry which is preliminary data.</text>
</comment>
<name>A0A8J7GHT1_9ACTN</name>
<dbReference type="Gene3D" id="3.40.50.12780">
    <property type="entry name" value="N-terminal domain of ligase-like"/>
    <property type="match status" value="1"/>
</dbReference>
<evidence type="ECO:0000259" key="1">
    <source>
        <dbReference type="Pfam" id="PF00501"/>
    </source>
</evidence>
<evidence type="ECO:0000259" key="2">
    <source>
        <dbReference type="Pfam" id="PF13193"/>
    </source>
</evidence>
<dbReference type="InterPro" id="IPR042099">
    <property type="entry name" value="ANL_N_sf"/>
</dbReference>
<dbReference type="SUPFAM" id="SSF56801">
    <property type="entry name" value="Acetyl-CoA synthetase-like"/>
    <property type="match status" value="1"/>
</dbReference>
<dbReference type="Pfam" id="PF00501">
    <property type="entry name" value="AMP-binding"/>
    <property type="match status" value="1"/>
</dbReference>
<protein>
    <submittedName>
        <fullName evidence="3">Acyl-CoA synthetase (AMP-forming)/AMP-acid ligase II</fullName>
    </submittedName>
</protein>
<dbReference type="Pfam" id="PF13193">
    <property type="entry name" value="AMP-binding_C"/>
    <property type="match status" value="1"/>
</dbReference>